<gene>
    <name evidence="2" type="ORF">QBC36DRAFT_358695</name>
</gene>
<organism evidence="2 3">
    <name type="scientific">Triangularia setosa</name>
    <dbReference type="NCBI Taxonomy" id="2587417"/>
    <lineage>
        <taxon>Eukaryota</taxon>
        <taxon>Fungi</taxon>
        <taxon>Dikarya</taxon>
        <taxon>Ascomycota</taxon>
        <taxon>Pezizomycotina</taxon>
        <taxon>Sordariomycetes</taxon>
        <taxon>Sordariomycetidae</taxon>
        <taxon>Sordariales</taxon>
        <taxon>Podosporaceae</taxon>
        <taxon>Triangularia</taxon>
    </lineage>
</organism>
<evidence type="ECO:0000313" key="2">
    <source>
        <dbReference type="EMBL" id="KAK4173934.1"/>
    </source>
</evidence>
<keyword evidence="3" id="KW-1185">Reference proteome</keyword>
<name>A0AAN7A5F8_9PEZI</name>
<comment type="caution">
    <text evidence="2">The sequence shown here is derived from an EMBL/GenBank/DDBJ whole genome shotgun (WGS) entry which is preliminary data.</text>
</comment>
<dbReference type="Proteomes" id="UP001302321">
    <property type="component" value="Unassembled WGS sequence"/>
</dbReference>
<protein>
    <submittedName>
        <fullName evidence="2">Uncharacterized protein</fullName>
    </submittedName>
</protein>
<feature type="region of interest" description="Disordered" evidence="1">
    <location>
        <begin position="1"/>
        <end position="21"/>
    </location>
</feature>
<sequence>MERVKEPSGFNFNGDGNQTNKTRIAEKGLGTTSQDTFSVAAYWPWIVHGDQQSNRNNQPPNKKWIVKLAEAHNQMHSNYVPGTDWTIRNLTIEVKFTTKMSTVPLSADFKKSSNSDYEKEPGNRCVMFYHGSDNRLKFSHQSLDTARWDGYYLPDLFRPPATASINDALIQIPSAATNNRVRPARVIVMATIMLTPEPNGYSTGQLARNGVNVGVAYINQNHQFALLFTITGGILRTSGRAVNTGQVNKLAPPDLFTDIARITMASGAANENGEEIFLPLDQDDEGTIATCLYCHGKGR</sequence>
<reference evidence="2" key="1">
    <citation type="journal article" date="2023" name="Mol. Phylogenet. Evol.">
        <title>Genome-scale phylogeny and comparative genomics of the fungal order Sordariales.</title>
        <authorList>
            <person name="Hensen N."/>
            <person name="Bonometti L."/>
            <person name="Westerberg I."/>
            <person name="Brannstrom I.O."/>
            <person name="Guillou S."/>
            <person name="Cros-Aarteil S."/>
            <person name="Calhoun S."/>
            <person name="Haridas S."/>
            <person name="Kuo A."/>
            <person name="Mondo S."/>
            <person name="Pangilinan J."/>
            <person name="Riley R."/>
            <person name="LaButti K."/>
            <person name="Andreopoulos B."/>
            <person name="Lipzen A."/>
            <person name="Chen C."/>
            <person name="Yan M."/>
            <person name="Daum C."/>
            <person name="Ng V."/>
            <person name="Clum A."/>
            <person name="Steindorff A."/>
            <person name="Ohm R.A."/>
            <person name="Martin F."/>
            <person name="Silar P."/>
            <person name="Natvig D.O."/>
            <person name="Lalanne C."/>
            <person name="Gautier V."/>
            <person name="Ament-Velasquez S.L."/>
            <person name="Kruys A."/>
            <person name="Hutchinson M.I."/>
            <person name="Powell A.J."/>
            <person name="Barry K."/>
            <person name="Miller A.N."/>
            <person name="Grigoriev I.V."/>
            <person name="Debuchy R."/>
            <person name="Gladieux P."/>
            <person name="Hiltunen Thoren M."/>
            <person name="Johannesson H."/>
        </authorList>
    </citation>
    <scope>NUCLEOTIDE SEQUENCE</scope>
    <source>
        <strain evidence="2">CBS 892.96</strain>
    </source>
</reference>
<feature type="compositionally biased region" description="Polar residues" evidence="1">
    <location>
        <begin position="10"/>
        <end position="21"/>
    </location>
</feature>
<evidence type="ECO:0000313" key="3">
    <source>
        <dbReference type="Proteomes" id="UP001302321"/>
    </source>
</evidence>
<proteinExistence type="predicted"/>
<reference evidence="2" key="2">
    <citation type="submission" date="2023-05" db="EMBL/GenBank/DDBJ databases">
        <authorList>
            <consortium name="Lawrence Berkeley National Laboratory"/>
            <person name="Steindorff A."/>
            <person name="Hensen N."/>
            <person name="Bonometti L."/>
            <person name="Westerberg I."/>
            <person name="Brannstrom I.O."/>
            <person name="Guillou S."/>
            <person name="Cros-Aarteil S."/>
            <person name="Calhoun S."/>
            <person name="Haridas S."/>
            <person name="Kuo A."/>
            <person name="Mondo S."/>
            <person name="Pangilinan J."/>
            <person name="Riley R."/>
            <person name="Labutti K."/>
            <person name="Andreopoulos B."/>
            <person name="Lipzen A."/>
            <person name="Chen C."/>
            <person name="Yanf M."/>
            <person name="Daum C."/>
            <person name="Ng V."/>
            <person name="Clum A."/>
            <person name="Ohm R."/>
            <person name="Martin F."/>
            <person name="Silar P."/>
            <person name="Natvig D."/>
            <person name="Lalanne C."/>
            <person name="Gautier V."/>
            <person name="Ament-Velasquez S.L."/>
            <person name="Kruys A."/>
            <person name="Hutchinson M.I."/>
            <person name="Powell A.J."/>
            <person name="Barry K."/>
            <person name="Miller A.N."/>
            <person name="Grigoriev I.V."/>
            <person name="Debuchy R."/>
            <person name="Gladieux P."/>
            <person name="Thoren M.H."/>
            <person name="Johannesson H."/>
        </authorList>
    </citation>
    <scope>NUCLEOTIDE SEQUENCE</scope>
    <source>
        <strain evidence="2">CBS 892.96</strain>
    </source>
</reference>
<accession>A0AAN7A5F8</accession>
<evidence type="ECO:0000256" key="1">
    <source>
        <dbReference type="SAM" id="MobiDB-lite"/>
    </source>
</evidence>
<dbReference type="AlphaFoldDB" id="A0AAN7A5F8"/>
<dbReference type="EMBL" id="MU866311">
    <property type="protein sequence ID" value="KAK4173934.1"/>
    <property type="molecule type" value="Genomic_DNA"/>
</dbReference>